<keyword evidence="3" id="KW-1185">Reference proteome</keyword>
<sequence>MSPSAPDALSNADIAREIQALQARAFERYEDAALQAEADPARSAAIYAKAEQDTAPWIARANALNDERVARYRRRAQRWRRAALVIGVVGTAVVLWMLSRMQ</sequence>
<keyword evidence="1" id="KW-0472">Membrane</keyword>
<keyword evidence="1" id="KW-0812">Transmembrane</keyword>
<dbReference type="EMBL" id="SMTG01000003">
    <property type="protein sequence ID" value="TDK31582.1"/>
    <property type="molecule type" value="Genomic_DNA"/>
</dbReference>
<organism evidence="2 3">
    <name type="scientific">Luteimonas terrae</name>
    <dbReference type="NCBI Taxonomy" id="1530191"/>
    <lineage>
        <taxon>Bacteria</taxon>
        <taxon>Pseudomonadati</taxon>
        <taxon>Pseudomonadota</taxon>
        <taxon>Gammaproteobacteria</taxon>
        <taxon>Lysobacterales</taxon>
        <taxon>Lysobacteraceae</taxon>
        <taxon>Luteimonas</taxon>
    </lineage>
</organism>
<dbReference type="AlphaFoldDB" id="A0A4V3ANJ8"/>
<accession>A0A4V3ANJ8</accession>
<proteinExistence type="predicted"/>
<dbReference type="RefSeq" id="WP_133393602.1">
    <property type="nucleotide sequence ID" value="NZ_SMTG01000003.1"/>
</dbReference>
<name>A0A4V3ANJ8_9GAMM</name>
<evidence type="ECO:0000256" key="1">
    <source>
        <dbReference type="SAM" id="Phobius"/>
    </source>
</evidence>
<protein>
    <submittedName>
        <fullName evidence="2">Uncharacterized protein</fullName>
    </submittedName>
</protein>
<reference evidence="2 3" key="1">
    <citation type="submission" date="2019-03" db="EMBL/GenBank/DDBJ databases">
        <title>Luteimonas zhaokaii sp.nov., isolated from the rectal contents of Plateau pika in Yushu, Qinghai Province, China.</title>
        <authorList>
            <person name="Zhang G."/>
        </authorList>
    </citation>
    <scope>NUCLEOTIDE SEQUENCE [LARGE SCALE GENOMIC DNA]</scope>
    <source>
        <strain evidence="2 3">THG-MD21</strain>
    </source>
</reference>
<keyword evidence="1" id="KW-1133">Transmembrane helix</keyword>
<dbReference type="OrthoDB" id="5976197at2"/>
<evidence type="ECO:0000313" key="2">
    <source>
        <dbReference type="EMBL" id="TDK31582.1"/>
    </source>
</evidence>
<dbReference type="Proteomes" id="UP000295543">
    <property type="component" value="Unassembled WGS sequence"/>
</dbReference>
<evidence type="ECO:0000313" key="3">
    <source>
        <dbReference type="Proteomes" id="UP000295543"/>
    </source>
</evidence>
<gene>
    <name evidence="2" type="ORF">E2F49_09050</name>
</gene>
<comment type="caution">
    <text evidence="2">The sequence shown here is derived from an EMBL/GenBank/DDBJ whole genome shotgun (WGS) entry which is preliminary data.</text>
</comment>
<feature type="transmembrane region" description="Helical" evidence="1">
    <location>
        <begin position="81"/>
        <end position="99"/>
    </location>
</feature>